<keyword evidence="4 7" id="KW-0472">Membrane</keyword>
<dbReference type="CDD" id="cd06257">
    <property type="entry name" value="DnaJ"/>
    <property type="match status" value="1"/>
</dbReference>
<dbReference type="PRINTS" id="PR00625">
    <property type="entry name" value="JDOMAIN"/>
</dbReference>
<keyword evidence="2" id="KW-0732">Signal</keyword>
<keyword evidence="10" id="KW-1185">Reference proteome</keyword>
<evidence type="ECO:0000313" key="10">
    <source>
        <dbReference type="Proteomes" id="UP001357485"/>
    </source>
</evidence>
<evidence type="ECO:0000256" key="7">
    <source>
        <dbReference type="SAM" id="Phobius"/>
    </source>
</evidence>
<evidence type="ECO:0000256" key="3">
    <source>
        <dbReference type="ARBA" id="ARBA00022989"/>
    </source>
</evidence>
<name>A0ABR0LZX2_9PEZI</name>
<organism evidence="9 10">
    <name type="scientific">Cryomyces antarcticus</name>
    <dbReference type="NCBI Taxonomy" id="329879"/>
    <lineage>
        <taxon>Eukaryota</taxon>
        <taxon>Fungi</taxon>
        <taxon>Dikarya</taxon>
        <taxon>Ascomycota</taxon>
        <taxon>Pezizomycotina</taxon>
        <taxon>Dothideomycetes</taxon>
        <taxon>Dothideomycetes incertae sedis</taxon>
        <taxon>Cryomyces</taxon>
    </lineage>
</organism>
<dbReference type="InterPro" id="IPR001623">
    <property type="entry name" value="DnaJ_domain"/>
</dbReference>
<feature type="region of interest" description="Disordered" evidence="6">
    <location>
        <begin position="61"/>
        <end position="82"/>
    </location>
</feature>
<feature type="region of interest" description="Disordered" evidence="6">
    <location>
        <begin position="357"/>
        <end position="389"/>
    </location>
</feature>
<dbReference type="SMART" id="SM00271">
    <property type="entry name" value="DnaJ"/>
    <property type="match status" value="1"/>
</dbReference>
<keyword evidence="1 7" id="KW-0812">Transmembrane</keyword>
<reference evidence="9 10" key="1">
    <citation type="submission" date="2023-08" db="EMBL/GenBank/DDBJ databases">
        <title>Black Yeasts Isolated from many extreme environments.</title>
        <authorList>
            <person name="Coleine C."/>
            <person name="Stajich J.E."/>
            <person name="Selbmann L."/>
        </authorList>
    </citation>
    <scope>NUCLEOTIDE SEQUENCE [LARGE SCALE GENOMIC DNA]</scope>
    <source>
        <strain evidence="9 10">CCFEE 536</strain>
    </source>
</reference>
<feature type="domain" description="J" evidence="8">
    <location>
        <begin position="19"/>
        <end position="116"/>
    </location>
</feature>
<dbReference type="Pfam" id="PF00226">
    <property type="entry name" value="DnaJ"/>
    <property type="match status" value="1"/>
</dbReference>
<evidence type="ECO:0000259" key="8">
    <source>
        <dbReference type="PROSITE" id="PS50076"/>
    </source>
</evidence>
<dbReference type="Gene3D" id="1.10.287.110">
    <property type="entry name" value="DnaJ domain"/>
    <property type="match status" value="1"/>
</dbReference>
<feature type="transmembrane region" description="Helical" evidence="7">
    <location>
        <begin position="137"/>
        <end position="161"/>
    </location>
</feature>
<dbReference type="Proteomes" id="UP001357485">
    <property type="component" value="Unassembled WGS sequence"/>
</dbReference>
<comment type="caution">
    <text evidence="9">The sequence shown here is derived from an EMBL/GenBank/DDBJ whole genome shotgun (WGS) entry which is preliminary data.</text>
</comment>
<gene>
    <name evidence="9" type="ORF">LTR16_000525</name>
</gene>
<evidence type="ECO:0000256" key="4">
    <source>
        <dbReference type="ARBA" id="ARBA00023136"/>
    </source>
</evidence>
<dbReference type="InterPro" id="IPR052606">
    <property type="entry name" value="DnaJ_domain_protein"/>
</dbReference>
<dbReference type="EMBL" id="JAVRRA010008220">
    <property type="protein sequence ID" value="KAK5257479.1"/>
    <property type="molecule type" value="Genomic_DNA"/>
</dbReference>
<feature type="non-terminal residue" evidence="9">
    <location>
        <position position="1"/>
    </location>
</feature>
<accession>A0ABR0LZX2</accession>
<evidence type="ECO:0000256" key="6">
    <source>
        <dbReference type="SAM" id="MobiDB-lite"/>
    </source>
</evidence>
<proteinExistence type="predicted"/>
<evidence type="ECO:0000256" key="2">
    <source>
        <dbReference type="ARBA" id="ARBA00022729"/>
    </source>
</evidence>
<keyword evidence="3 7" id="KW-1133">Transmembrane helix</keyword>
<sequence length="389" mass="43499">HEIFRLRDEVAIHEGADTTFYSFLGITPSASQEEINKAYRKKSRQIHPDKARQSFVASYNIPPKGKQPKVVTKKDRKPSQRELSAFQKEASERFARLGIITNILRGAQRERYDHFLNNGFPKWRGTGYYYARFRPGLFTVLLGLFLLLGGGAHYTVLYLGWKRQREFINRYIRHARRTAWGDELGIQGIAGVGGANRNGSATPPSAADTGEEDSMMAMNRGQKRMQDKEAKKAAKNPKTAKLAAAAEKAKTSGISTPVEAVITDGGPTGAKKRVVAENGKVLIVDSVGNVFLEEETEEGQKHEFLLDVEEIPRPTIFDTGLFRLPLYAYNRTLGRTLNRPTQDALVAELLDGEEEQQQSVEEVSLKAATANNLNGEARKRRSKRVPRGR</sequence>
<dbReference type="SUPFAM" id="SSF46565">
    <property type="entry name" value="Chaperone J-domain"/>
    <property type="match status" value="1"/>
</dbReference>
<protein>
    <recommendedName>
        <fullName evidence="8">J domain-containing protein</fullName>
    </recommendedName>
</protein>
<evidence type="ECO:0000256" key="5">
    <source>
        <dbReference type="ARBA" id="ARBA00037847"/>
    </source>
</evidence>
<comment type="subcellular location">
    <subcellularLocation>
        <location evidence="5">Endomembrane system</location>
        <topology evidence="5">Single-pass membrane protein</topology>
    </subcellularLocation>
</comment>
<dbReference type="PANTHER" id="PTHR44653">
    <property type="entry name" value="DNAJ HOMOLOG SUBFAMILY C MEMBER 1"/>
    <property type="match status" value="1"/>
</dbReference>
<feature type="compositionally biased region" description="Basic residues" evidence="6">
    <location>
        <begin position="378"/>
        <end position="389"/>
    </location>
</feature>
<evidence type="ECO:0000313" key="9">
    <source>
        <dbReference type="EMBL" id="KAK5257479.1"/>
    </source>
</evidence>
<dbReference type="InterPro" id="IPR036869">
    <property type="entry name" value="J_dom_sf"/>
</dbReference>
<dbReference type="PANTHER" id="PTHR44653:SF2">
    <property type="entry name" value="DNAJ HOMOLOG SUBFAMILY C MEMBER 1"/>
    <property type="match status" value="1"/>
</dbReference>
<dbReference type="PROSITE" id="PS50076">
    <property type="entry name" value="DNAJ_2"/>
    <property type="match status" value="1"/>
</dbReference>
<evidence type="ECO:0000256" key="1">
    <source>
        <dbReference type="ARBA" id="ARBA00022692"/>
    </source>
</evidence>